<accession>A0ACC6P5B6</accession>
<proteinExistence type="predicted"/>
<organism evidence="1 2">
    <name type="scientific">Amphibiibacter pelophylacis</name>
    <dbReference type="NCBI Taxonomy" id="1799477"/>
    <lineage>
        <taxon>Bacteria</taxon>
        <taxon>Pseudomonadati</taxon>
        <taxon>Pseudomonadota</taxon>
        <taxon>Betaproteobacteria</taxon>
        <taxon>Burkholderiales</taxon>
        <taxon>Sphaerotilaceae</taxon>
        <taxon>Amphibiibacter</taxon>
    </lineage>
</organism>
<protein>
    <submittedName>
        <fullName evidence="1">ABC transporter substrate-binding protein</fullName>
    </submittedName>
</protein>
<gene>
    <name evidence="1" type="ORF">RV045_13445</name>
</gene>
<keyword evidence="2" id="KW-1185">Reference proteome</keyword>
<comment type="caution">
    <text evidence="1">The sequence shown here is derived from an EMBL/GenBank/DDBJ whole genome shotgun (WGS) entry which is preliminary data.</text>
</comment>
<reference evidence="1" key="1">
    <citation type="submission" date="2023-10" db="EMBL/GenBank/DDBJ databases">
        <title>Amphibacter perezi, gen. nov., sp. nov. a novel taxa of the family Comamonadaceae, class Betaproteobacteria isolated from the skin microbiota of Pelophylax perezi from different populations.</title>
        <authorList>
            <person name="Costa S."/>
            <person name="Proenca D.N."/>
            <person name="Lopes I."/>
            <person name="Morais P.V."/>
        </authorList>
    </citation>
    <scope>NUCLEOTIDE SEQUENCE</scope>
    <source>
        <strain evidence="1">SL12-8</strain>
    </source>
</reference>
<sequence length="337" mass="34999">MTCPINTQRRTLLALLGSSALLAACGKSGGDAAAPAASSDSAAPSATPAASAAPAASGSPVRVASKIDGEGALLGHMLVMLLEHHGIPVTARIQMGATKVVREALLAGEIDLYPEYTGNGAFMVGDEKNPAWRNLEQGYELVRRLDAANGLVWLKPAPANNTWAIALRRDLADREKVHSLADLKAALDKGMPFKIAAGAEFVERSDALPAFEATYGFKLKQDNILAFPGNDTAVFIKAAAEQTSGVNAATVYATDGAVSAVGLEVLADPQGAQPVYAPAPVIRKAVLDAYPKIPGILEPVFATLDTQTLQKLNGAVGVEGREASAVVSEYLKSKGFL</sequence>
<dbReference type="Proteomes" id="UP001364695">
    <property type="component" value="Unassembled WGS sequence"/>
</dbReference>
<dbReference type="EMBL" id="JAWDIE010000027">
    <property type="protein sequence ID" value="MEJ7139424.1"/>
    <property type="molecule type" value="Genomic_DNA"/>
</dbReference>
<evidence type="ECO:0000313" key="2">
    <source>
        <dbReference type="Proteomes" id="UP001364695"/>
    </source>
</evidence>
<evidence type="ECO:0000313" key="1">
    <source>
        <dbReference type="EMBL" id="MEJ7139424.1"/>
    </source>
</evidence>
<name>A0ACC6P5B6_9BURK</name>